<feature type="transmembrane region" description="Helical" evidence="1">
    <location>
        <begin position="415"/>
        <end position="434"/>
    </location>
</feature>
<dbReference type="Proteomes" id="UP000295258">
    <property type="component" value="Unassembled WGS sequence"/>
</dbReference>
<feature type="transmembrane region" description="Helical" evidence="1">
    <location>
        <begin position="166"/>
        <end position="192"/>
    </location>
</feature>
<comment type="caution">
    <text evidence="2">The sequence shown here is derived from an EMBL/GenBank/DDBJ whole genome shotgun (WGS) entry which is preliminary data.</text>
</comment>
<feature type="transmembrane region" description="Helical" evidence="1">
    <location>
        <begin position="440"/>
        <end position="459"/>
    </location>
</feature>
<protein>
    <submittedName>
        <fullName evidence="2">AbgT family transporter</fullName>
    </submittedName>
</protein>
<feature type="transmembrane region" description="Helical" evidence="1">
    <location>
        <begin position="263"/>
        <end position="285"/>
    </location>
</feature>
<name>A0A4R4VK61_9ACTN</name>
<dbReference type="RefSeq" id="WP_132595977.1">
    <property type="nucleotide sequence ID" value="NZ_SMKO01000035.1"/>
</dbReference>
<feature type="transmembrane region" description="Helical" evidence="1">
    <location>
        <begin position="28"/>
        <end position="52"/>
    </location>
</feature>
<proteinExistence type="predicted"/>
<evidence type="ECO:0000256" key="1">
    <source>
        <dbReference type="SAM" id="Phobius"/>
    </source>
</evidence>
<dbReference type="EMBL" id="SMKO01000035">
    <property type="protein sequence ID" value="TDD05962.1"/>
    <property type="molecule type" value="Genomic_DNA"/>
</dbReference>
<sequence>MLKTGHPTALDRILGGVERLGNRLPNPFVMFLGLFVLIAIASSVAAALGATVRLPGAAEVTPVKSVLSGEGLVQLLDSAVDNFVEFPALGPVLTVVLGVGVAQGTGALEAAVRLAFYRVPRSLVPYVVAFVACQGHVMSDASFLVIPPLAALVFRAVGRHPLAGLIGAYACLGTGYAGGLLMGTLDASLAGITEKAAALLPGSGGYTTNIAMNYYFGAAAGLILPIVGGLVISRVLEPRLPARTVDAGQDGASVEVTPRERRALLASGLVVAGFLALVVLAWLIPGSPLRGPDGSLIPSPLLSNLVPIVALVFFLFGYTYGRVVGLAKEDRNLYTMMTTAIKEMGGFITLIFIVAQTLSVLSWSGLATFLAVELANTAQAVGLVGFPALVFLMLLSTVLNLVITSGSGLWSLESTVMVPALMLLGLSPAIIQATHRIGDSITQAISPMHIFLYFILAASQKYEPDLKLGTLVSRLLPFVPAFGLVWAGVLAVFYFAGLPVGPGASIHLP</sequence>
<feature type="transmembrane region" description="Helical" evidence="1">
    <location>
        <begin position="305"/>
        <end position="327"/>
    </location>
</feature>
<dbReference type="InterPro" id="IPR004697">
    <property type="entry name" value="AbgT"/>
</dbReference>
<dbReference type="Pfam" id="PF03806">
    <property type="entry name" value="ABG_transport"/>
    <property type="match status" value="1"/>
</dbReference>
<keyword evidence="1" id="KW-1133">Transmembrane helix</keyword>
<evidence type="ECO:0000313" key="2">
    <source>
        <dbReference type="EMBL" id="TDD05962.1"/>
    </source>
</evidence>
<feature type="transmembrane region" description="Helical" evidence="1">
    <location>
        <begin position="378"/>
        <end position="403"/>
    </location>
</feature>
<feature type="transmembrane region" description="Helical" evidence="1">
    <location>
        <begin position="347"/>
        <end position="372"/>
    </location>
</feature>
<keyword evidence="1" id="KW-0812">Transmembrane</keyword>
<reference evidence="2 3" key="1">
    <citation type="submission" date="2019-03" db="EMBL/GenBank/DDBJ databases">
        <title>Draft genome sequences of novel Actinobacteria.</title>
        <authorList>
            <person name="Sahin N."/>
            <person name="Ay H."/>
            <person name="Saygin H."/>
        </authorList>
    </citation>
    <scope>NUCLEOTIDE SEQUENCE [LARGE SCALE GENOMIC DNA]</scope>
    <source>
        <strain evidence="2 3">KC310</strain>
    </source>
</reference>
<organism evidence="2 3">
    <name type="scientific">Nonomuraea deserti</name>
    <dbReference type="NCBI Taxonomy" id="1848322"/>
    <lineage>
        <taxon>Bacteria</taxon>
        <taxon>Bacillati</taxon>
        <taxon>Actinomycetota</taxon>
        <taxon>Actinomycetes</taxon>
        <taxon>Streptosporangiales</taxon>
        <taxon>Streptosporangiaceae</taxon>
        <taxon>Nonomuraea</taxon>
    </lineage>
</organism>
<gene>
    <name evidence="2" type="ORF">E1292_15970</name>
</gene>
<dbReference type="AlphaFoldDB" id="A0A4R4VK61"/>
<keyword evidence="1" id="KW-0472">Membrane</keyword>
<dbReference type="PANTHER" id="PTHR30282:SF0">
    <property type="entry name" value="P-AMINOBENZOYL-GLUTAMATE TRANSPORT PROTEIN"/>
    <property type="match status" value="1"/>
</dbReference>
<dbReference type="GO" id="GO:1902604">
    <property type="term" value="P:p-aminobenzoyl-glutamate transmembrane transport"/>
    <property type="evidence" value="ECO:0007669"/>
    <property type="project" value="InterPro"/>
</dbReference>
<keyword evidence="3" id="KW-1185">Reference proteome</keyword>
<feature type="transmembrane region" description="Helical" evidence="1">
    <location>
        <begin position="212"/>
        <end position="233"/>
    </location>
</feature>
<accession>A0A4R4VK61</accession>
<dbReference type="GO" id="GO:0015558">
    <property type="term" value="F:secondary active p-aminobenzoyl-glutamate transmembrane transporter activity"/>
    <property type="evidence" value="ECO:0007669"/>
    <property type="project" value="InterPro"/>
</dbReference>
<dbReference type="PANTHER" id="PTHR30282">
    <property type="entry name" value="P-AMINOBENZOYL GLUTAMATE TRANSPORTER"/>
    <property type="match status" value="1"/>
</dbReference>
<feature type="transmembrane region" description="Helical" evidence="1">
    <location>
        <begin position="471"/>
        <end position="496"/>
    </location>
</feature>
<evidence type="ECO:0000313" key="3">
    <source>
        <dbReference type="Proteomes" id="UP000295258"/>
    </source>
</evidence>